<dbReference type="InterPro" id="IPR005119">
    <property type="entry name" value="LysR_subst-bd"/>
</dbReference>
<dbReference type="Pfam" id="PF00126">
    <property type="entry name" value="HTH_1"/>
    <property type="match status" value="1"/>
</dbReference>
<dbReference type="InterPro" id="IPR036390">
    <property type="entry name" value="WH_DNA-bd_sf"/>
</dbReference>
<proteinExistence type="inferred from homology"/>
<evidence type="ECO:0000256" key="3">
    <source>
        <dbReference type="ARBA" id="ARBA00023125"/>
    </source>
</evidence>
<evidence type="ECO:0000313" key="6">
    <source>
        <dbReference type="EMBL" id="CAD6519775.1"/>
    </source>
</evidence>
<keyword evidence="3" id="KW-0238">DNA-binding</keyword>
<dbReference type="PRINTS" id="PR00039">
    <property type="entry name" value="HTHLYSR"/>
</dbReference>
<accession>A0ABN7HI12</accession>
<evidence type="ECO:0000313" key="7">
    <source>
        <dbReference type="Proteomes" id="UP000656319"/>
    </source>
</evidence>
<dbReference type="PROSITE" id="PS50931">
    <property type="entry name" value="HTH_LYSR"/>
    <property type="match status" value="1"/>
</dbReference>
<evidence type="ECO:0000256" key="2">
    <source>
        <dbReference type="ARBA" id="ARBA00023015"/>
    </source>
</evidence>
<name>A0ABN7HI12_9BURK</name>
<dbReference type="InterPro" id="IPR058163">
    <property type="entry name" value="LysR-type_TF_proteobact-type"/>
</dbReference>
<reference evidence="6 7" key="1">
    <citation type="submission" date="2020-10" db="EMBL/GenBank/DDBJ databases">
        <authorList>
            <person name="Peeters C."/>
        </authorList>
    </citation>
    <scope>NUCLEOTIDE SEQUENCE [LARGE SCALE GENOMIC DNA]</scope>
    <source>
        <strain evidence="6 7">LMG 27952</strain>
    </source>
</reference>
<gene>
    <name evidence="6" type="primary">dsdC</name>
    <name evidence="6" type="ORF">LMG27952_01197</name>
</gene>
<dbReference type="EMBL" id="CAJHCQ010000002">
    <property type="protein sequence ID" value="CAD6519775.1"/>
    <property type="molecule type" value="Genomic_DNA"/>
</dbReference>
<organism evidence="6 7">
    <name type="scientific">Paraburkholderia hiiakae</name>
    <dbReference type="NCBI Taxonomy" id="1081782"/>
    <lineage>
        <taxon>Bacteria</taxon>
        <taxon>Pseudomonadati</taxon>
        <taxon>Pseudomonadota</taxon>
        <taxon>Betaproteobacteria</taxon>
        <taxon>Burkholderiales</taxon>
        <taxon>Burkholderiaceae</taxon>
        <taxon>Paraburkholderia</taxon>
    </lineage>
</organism>
<dbReference type="SUPFAM" id="SSF46785">
    <property type="entry name" value="Winged helix' DNA-binding domain"/>
    <property type="match status" value="1"/>
</dbReference>
<dbReference type="CDD" id="cd08432">
    <property type="entry name" value="PBP2_GcdR_TrpI_HvrB_AmpR_like"/>
    <property type="match status" value="1"/>
</dbReference>
<evidence type="ECO:0000256" key="4">
    <source>
        <dbReference type="ARBA" id="ARBA00023163"/>
    </source>
</evidence>
<sequence>MQTKIDASLLGALRCFEAAGRLLSFTRAAESLNLSQSAVSQQMRHLEDRLGYPLFVREARSLKLTREGDALLKTTARALDDIRQTIHRLAVSQAPLQVNCLPSFAMQWLMPRLSAFLQQQPDVQVRLMAEFQALDRRAMDEGNIDVAVRYDPVQYRHVQSEVLMDEYLIPVATPEYLEQHPDFAKGASLDGVVLLHDASPWTGSREFDEWRMWLEAFHPAWLAHLEGPQFNFSSLAISAALSHQGVAMGRTALVHDEIRNGRLVDVFGKHVRASARYVLLTRRPEDRRAVAFATWLRGECGRFETARTALLVPHRRGRRQSQHVSSGREDSA</sequence>
<comment type="caution">
    <text evidence="6">The sequence shown here is derived from an EMBL/GenBank/DDBJ whole genome shotgun (WGS) entry which is preliminary data.</text>
</comment>
<dbReference type="RefSeq" id="WP_201694954.1">
    <property type="nucleotide sequence ID" value="NZ_CAJHCQ010000002.1"/>
</dbReference>
<protein>
    <submittedName>
        <fullName evidence="6">HTH-type transcriptional regulator DsdC</fullName>
    </submittedName>
</protein>
<keyword evidence="7" id="KW-1185">Reference proteome</keyword>
<keyword evidence="4" id="KW-0804">Transcription</keyword>
<dbReference type="Proteomes" id="UP000656319">
    <property type="component" value="Unassembled WGS sequence"/>
</dbReference>
<dbReference type="Gene3D" id="3.40.190.10">
    <property type="entry name" value="Periplasmic binding protein-like II"/>
    <property type="match status" value="2"/>
</dbReference>
<dbReference type="Gene3D" id="1.10.10.10">
    <property type="entry name" value="Winged helix-like DNA-binding domain superfamily/Winged helix DNA-binding domain"/>
    <property type="match status" value="1"/>
</dbReference>
<feature type="domain" description="HTH lysR-type" evidence="5">
    <location>
        <begin position="13"/>
        <end position="65"/>
    </location>
</feature>
<dbReference type="InterPro" id="IPR036388">
    <property type="entry name" value="WH-like_DNA-bd_sf"/>
</dbReference>
<dbReference type="InterPro" id="IPR000847">
    <property type="entry name" value="LysR_HTH_N"/>
</dbReference>
<dbReference type="Pfam" id="PF03466">
    <property type="entry name" value="LysR_substrate"/>
    <property type="match status" value="1"/>
</dbReference>
<evidence type="ECO:0000259" key="5">
    <source>
        <dbReference type="PROSITE" id="PS50931"/>
    </source>
</evidence>
<dbReference type="SUPFAM" id="SSF53850">
    <property type="entry name" value="Periplasmic binding protein-like II"/>
    <property type="match status" value="1"/>
</dbReference>
<evidence type="ECO:0000256" key="1">
    <source>
        <dbReference type="ARBA" id="ARBA00009437"/>
    </source>
</evidence>
<comment type="similarity">
    <text evidence="1">Belongs to the LysR transcriptional regulatory family.</text>
</comment>
<dbReference type="PANTHER" id="PTHR30537">
    <property type="entry name" value="HTH-TYPE TRANSCRIPTIONAL REGULATOR"/>
    <property type="match status" value="1"/>
</dbReference>
<keyword evidence="2" id="KW-0805">Transcription regulation</keyword>
<dbReference type="PANTHER" id="PTHR30537:SF5">
    <property type="entry name" value="HTH-TYPE TRANSCRIPTIONAL ACTIVATOR TTDR-RELATED"/>
    <property type="match status" value="1"/>
</dbReference>